<keyword evidence="2 5" id="KW-0479">Metal-binding</keyword>
<dbReference type="PROSITE" id="PS00191">
    <property type="entry name" value="CYTOCHROME_B5_1"/>
    <property type="match status" value="1"/>
</dbReference>
<dbReference type="Proteomes" id="UP000002488">
    <property type="component" value="Unassembled WGS sequence"/>
</dbReference>
<sequence>MTLVSSDGMEIAIPGQLVARSSILRRQSILGPITMHYTGEELSNAIATYTEYLSIGDQCEISSKVSEILEEMGLGDLPERHVCTHHQAACLEADTEQKHMHVACPYHNQIHSTSPRDLDSANNITNVTNLPLITSEQFLANDGSDGHRLWILIDTIVFDVTGYLNKHPGGKAPLLKGARKDSTLQFYQHHGRKGNTRPLFNRLRSLAVGRMSLSELQRVPGYQKLDTEGCGNPSLRRQFLQYFHVIE</sequence>
<protein>
    <recommendedName>
        <fullName evidence="6">Cytochrome b5 heme-binding domain-containing protein</fullName>
    </recommendedName>
</protein>
<keyword evidence="1 5" id="KW-0349">Heme</keyword>
<dbReference type="VEuPathDB" id="GiardiaDB:GL50581_637"/>
<gene>
    <name evidence="7" type="ORF">GL50581_637</name>
</gene>
<dbReference type="OrthoDB" id="260519at2759"/>
<dbReference type="EMBL" id="ACGJ01000837">
    <property type="protein sequence ID" value="EET02097.1"/>
    <property type="molecule type" value="Genomic_DNA"/>
</dbReference>
<dbReference type="Pfam" id="PF00173">
    <property type="entry name" value="Cyt-b5"/>
    <property type="match status" value="1"/>
</dbReference>
<comment type="similarity">
    <text evidence="4 5">Belongs to the cytochrome b5 family.</text>
</comment>
<evidence type="ECO:0000259" key="6">
    <source>
        <dbReference type="PROSITE" id="PS50255"/>
    </source>
</evidence>
<dbReference type="InterPro" id="IPR018506">
    <property type="entry name" value="Cyt_B5_heme-BS"/>
</dbReference>
<evidence type="ECO:0000256" key="4">
    <source>
        <dbReference type="ARBA" id="ARBA00038168"/>
    </source>
</evidence>
<proteinExistence type="inferred from homology"/>
<evidence type="ECO:0000256" key="5">
    <source>
        <dbReference type="RuleBase" id="RU362121"/>
    </source>
</evidence>
<dbReference type="PANTHER" id="PTHR19359:SF14">
    <property type="entry name" value="CYTOCHROME B5 A"/>
    <property type="match status" value="1"/>
</dbReference>
<dbReference type="AlphaFoldDB" id="C6LPH1"/>
<feature type="domain" description="Cytochrome b5 heme-binding" evidence="6">
    <location>
        <begin position="130"/>
        <end position="212"/>
    </location>
</feature>
<dbReference type="InterPro" id="IPR036400">
    <property type="entry name" value="Cyt_B5-like_heme/steroid_sf"/>
</dbReference>
<comment type="caution">
    <text evidence="7">The sequence shown here is derived from an EMBL/GenBank/DDBJ whole genome shotgun (WGS) entry which is preliminary data.</text>
</comment>
<evidence type="ECO:0000256" key="3">
    <source>
        <dbReference type="ARBA" id="ARBA00023004"/>
    </source>
</evidence>
<accession>C6LPH1</accession>
<keyword evidence="3 5" id="KW-0408">Iron</keyword>
<evidence type="ECO:0000313" key="7">
    <source>
        <dbReference type="EMBL" id="EET02097.1"/>
    </source>
</evidence>
<reference evidence="7 8" key="1">
    <citation type="journal article" date="2009" name="PLoS Pathog.">
        <title>Draft genome sequencing of giardia intestinalis assemblage B isolate GS: is human giardiasis caused by two different species?</title>
        <authorList>
            <person name="Franzen O."/>
            <person name="Jerlstrom-Hultqvist J."/>
            <person name="Castro E."/>
            <person name="Sherwood E."/>
            <person name="Ankarklev J."/>
            <person name="Reiner D.S."/>
            <person name="Palm D."/>
            <person name="Andersson J.O."/>
            <person name="Andersson B."/>
            <person name="Svard S.G."/>
        </authorList>
    </citation>
    <scope>NUCLEOTIDE SEQUENCE [LARGE SCALE GENOMIC DNA]</scope>
    <source>
        <strain evidence="8">ATCC 50581 / GS clone H7</strain>
    </source>
</reference>
<name>C6LPH1_GIAIB</name>
<dbReference type="PROSITE" id="PS50255">
    <property type="entry name" value="CYTOCHROME_B5_2"/>
    <property type="match status" value="1"/>
</dbReference>
<dbReference type="PANTHER" id="PTHR19359">
    <property type="entry name" value="CYTOCHROME B5"/>
    <property type="match status" value="1"/>
</dbReference>
<evidence type="ECO:0000256" key="1">
    <source>
        <dbReference type="ARBA" id="ARBA00022617"/>
    </source>
</evidence>
<dbReference type="InterPro" id="IPR050668">
    <property type="entry name" value="Cytochrome_b5"/>
</dbReference>
<evidence type="ECO:0000256" key="2">
    <source>
        <dbReference type="ARBA" id="ARBA00022723"/>
    </source>
</evidence>
<dbReference type="InterPro" id="IPR001199">
    <property type="entry name" value="Cyt_B5-like_heme/steroid-bd"/>
</dbReference>
<evidence type="ECO:0000313" key="8">
    <source>
        <dbReference type="Proteomes" id="UP000002488"/>
    </source>
</evidence>
<dbReference type="GO" id="GO:0020037">
    <property type="term" value="F:heme binding"/>
    <property type="evidence" value="ECO:0007669"/>
    <property type="project" value="UniProtKB-UniRule"/>
</dbReference>
<dbReference type="SMART" id="SM01117">
    <property type="entry name" value="Cyt-b5"/>
    <property type="match status" value="1"/>
</dbReference>
<dbReference type="GO" id="GO:0046872">
    <property type="term" value="F:metal ion binding"/>
    <property type="evidence" value="ECO:0007669"/>
    <property type="project" value="UniProtKB-UniRule"/>
</dbReference>
<dbReference type="OMA" id="TLQFYQH"/>
<organism evidence="7 8">
    <name type="scientific">Giardia intestinalis (strain ATCC 50581 / GS clone H7)</name>
    <name type="common">Giardia lamblia</name>
    <dbReference type="NCBI Taxonomy" id="598745"/>
    <lineage>
        <taxon>Eukaryota</taxon>
        <taxon>Metamonada</taxon>
        <taxon>Diplomonadida</taxon>
        <taxon>Hexamitidae</taxon>
        <taxon>Giardiinae</taxon>
        <taxon>Giardia</taxon>
    </lineage>
</organism>
<dbReference type="Gene3D" id="3.10.120.10">
    <property type="entry name" value="Cytochrome b5-like heme/steroid binding domain"/>
    <property type="match status" value="1"/>
</dbReference>
<dbReference type="GO" id="GO:0016020">
    <property type="term" value="C:membrane"/>
    <property type="evidence" value="ECO:0007669"/>
    <property type="project" value="TreeGrafter"/>
</dbReference>
<dbReference type="SUPFAM" id="SSF55856">
    <property type="entry name" value="Cytochrome b5-like heme/steroid binding domain"/>
    <property type="match status" value="1"/>
</dbReference>